<comment type="function">
    <text evidence="8">Nucleotidyltransferase involved in the post-translational modification of proteins. It can catalyze the addition of adenosine monophosphate (AMP) or uridine monophosphate (UMP) to a protein, resulting in modifications known as AMPylation and UMPylation.</text>
</comment>
<keyword evidence="8" id="KW-0464">Manganese</keyword>
<keyword evidence="4 8" id="KW-0479">Metal-binding</keyword>
<feature type="binding site" evidence="8">
    <location>
        <position position="126"/>
    </location>
    <ligand>
        <name>ATP</name>
        <dbReference type="ChEBI" id="CHEBI:30616"/>
    </ligand>
</feature>
<feature type="binding site" evidence="8">
    <location>
        <position position="253"/>
    </location>
    <ligand>
        <name>Mg(2+)</name>
        <dbReference type="ChEBI" id="CHEBI:18420"/>
    </ligand>
</feature>
<accession>A0ABS6IFN3</accession>
<feature type="binding site" evidence="8">
    <location>
        <position position="93"/>
    </location>
    <ligand>
        <name>ATP</name>
        <dbReference type="ChEBI" id="CHEBI:30616"/>
    </ligand>
</feature>
<dbReference type="Proteomes" id="UP000727907">
    <property type="component" value="Unassembled WGS sequence"/>
</dbReference>
<evidence type="ECO:0000256" key="3">
    <source>
        <dbReference type="ARBA" id="ARBA00022695"/>
    </source>
</evidence>
<dbReference type="EMBL" id="JAHOPB010000001">
    <property type="protein sequence ID" value="MBU8872537.1"/>
    <property type="molecule type" value="Genomic_DNA"/>
</dbReference>
<comment type="catalytic activity">
    <reaction evidence="8">
        <text>L-threonyl-[protein] + ATP = 3-O-(5'-adenylyl)-L-threonyl-[protein] + diphosphate</text>
        <dbReference type="Rhea" id="RHEA:54292"/>
        <dbReference type="Rhea" id="RHEA-COMP:11060"/>
        <dbReference type="Rhea" id="RHEA-COMP:13847"/>
        <dbReference type="ChEBI" id="CHEBI:30013"/>
        <dbReference type="ChEBI" id="CHEBI:30616"/>
        <dbReference type="ChEBI" id="CHEBI:33019"/>
        <dbReference type="ChEBI" id="CHEBI:138113"/>
        <dbReference type="EC" id="2.7.7.108"/>
    </reaction>
</comment>
<comment type="caution">
    <text evidence="9">The sequence shown here is derived from an EMBL/GenBank/DDBJ whole genome shotgun (WGS) entry which is preliminary data.</text>
</comment>
<feature type="active site" description="Proton acceptor" evidence="8">
    <location>
        <position position="252"/>
    </location>
</feature>
<evidence type="ECO:0000256" key="8">
    <source>
        <dbReference type="HAMAP-Rule" id="MF_00692"/>
    </source>
</evidence>
<protein>
    <recommendedName>
        <fullName evidence="8">Protein nucleotidyltransferase YdiU</fullName>
        <ecNumber evidence="8">2.7.7.-</ecNumber>
    </recommendedName>
    <alternativeName>
        <fullName evidence="8">Protein adenylyltransferase YdiU</fullName>
        <ecNumber evidence="8">2.7.7.108</ecNumber>
    </alternativeName>
    <alternativeName>
        <fullName evidence="8">Protein uridylyltransferase YdiU</fullName>
        <ecNumber evidence="8">2.7.7.-</ecNumber>
    </alternativeName>
</protein>
<dbReference type="HAMAP" id="MF_00692">
    <property type="entry name" value="SelO"/>
    <property type="match status" value="1"/>
</dbReference>
<dbReference type="EC" id="2.7.7.-" evidence="8"/>
<comment type="catalytic activity">
    <reaction evidence="8">
        <text>L-tyrosyl-[protein] + ATP = O-(5'-adenylyl)-L-tyrosyl-[protein] + diphosphate</text>
        <dbReference type="Rhea" id="RHEA:54288"/>
        <dbReference type="Rhea" id="RHEA-COMP:10136"/>
        <dbReference type="Rhea" id="RHEA-COMP:13846"/>
        <dbReference type="ChEBI" id="CHEBI:30616"/>
        <dbReference type="ChEBI" id="CHEBI:33019"/>
        <dbReference type="ChEBI" id="CHEBI:46858"/>
        <dbReference type="ChEBI" id="CHEBI:83624"/>
        <dbReference type="EC" id="2.7.7.108"/>
    </reaction>
</comment>
<dbReference type="PANTHER" id="PTHR32057:SF14">
    <property type="entry name" value="PROTEIN ADENYLYLTRANSFERASE SELO, MITOCHONDRIAL"/>
    <property type="match status" value="1"/>
</dbReference>
<evidence type="ECO:0000256" key="1">
    <source>
        <dbReference type="ARBA" id="ARBA00009747"/>
    </source>
</evidence>
<gene>
    <name evidence="8" type="primary">ydiU</name>
    <name evidence="8" type="synonym">selO</name>
    <name evidence="9" type="ORF">KQ910_02125</name>
</gene>
<proteinExistence type="inferred from homology"/>
<reference evidence="9 10" key="1">
    <citation type="submission" date="2021-06" db="EMBL/GenBank/DDBJ databases">
        <authorList>
            <person name="Lee D.H."/>
        </authorList>
    </citation>
    <scope>NUCLEOTIDE SEQUENCE [LARGE SCALE GENOMIC DNA]</scope>
    <source>
        <strain evidence="9 10">MMS21-HV4-11</strain>
    </source>
</reference>
<dbReference type="Pfam" id="PF02696">
    <property type="entry name" value="SelO"/>
    <property type="match status" value="1"/>
</dbReference>
<dbReference type="PANTHER" id="PTHR32057">
    <property type="entry name" value="PROTEIN ADENYLYLTRANSFERASE SELO, MITOCHONDRIAL"/>
    <property type="match status" value="1"/>
</dbReference>
<name>A0ABS6IFN3_9HYPH</name>
<keyword evidence="2 8" id="KW-0808">Transferase</keyword>
<dbReference type="InterPro" id="IPR003846">
    <property type="entry name" value="SelO"/>
</dbReference>
<keyword evidence="5 8" id="KW-0547">Nucleotide-binding</keyword>
<feature type="binding site" evidence="8">
    <location>
        <position position="262"/>
    </location>
    <ligand>
        <name>ATP</name>
        <dbReference type="ChEBI" id="CHEBI:30616"/>
    </ligand>
</feature>
<evidence type="ECO:0000256" key="7">
    <source>
        <dbReference type="ARBA" id="ARBA00022842"/>
    </source>
</evidence>
<comment type="catalytic activity">
    <reaction evidence="8">
        <text>L-histidyl-[protein] + UTP = N(tele)-(5'-uridylyl)-L-histidyl-[protein] + diphosphate</text>
        <dbReference type="Rhea" id="RHEA:83891"/>
        <dbReference type="Rhea" id="RHEA-COMP:9745"/>
        <dbReference type="Rhea" id="RHEA-COMP:20239"/>
        <dbReference type="ChEBI" id="CHEBI:29979"/>
        <dbReference type="ChEBI" id="CHEBI:33019"/>
        <dbReference type="ChEBI" id="CHEBI:46398"/>
        <dbReference type="ChEBI" id="CHEBI:233474"/>
    </reaction>
</comment>
<evidence type="ECO:0000313" key="10">
    <source>
        <dbReference type="Proteomes" id="UP000727907"/>
    </source>
</evidence>
<feature type="binding site" evidence="8">
    <location>
        <position position="90"/>
    </location>
    <ligand>
        <name>ATP</name>
        <dbReference type="ChEBI" id="CHEBI:30616"/>
    </ligand>
</feature>
<comment type="similarity">
    <text evidence="1 8">Belongs to the SELO family.</text>
</comment>
<keyword evidence="6 8" id="KW-0067">ATP-binding</keyword>
<evidence type="ECO:0000313" key="9">
    <source>
        <dbReference type="EMBL" id="MBU8872537.1"/>
    </source>
</evidence>
<evidence type="ECO:0000256" key="2">
    <source>
        <dbReference type="ARBA" id="ARBA00022679"/>
    </source>
</evidence>
<keyword evidence="10" id="KW-1185">Reference proteome</keyword>
<feature type="binding site" evidence="8">
    <location>
        <position position="125"/>
    </location>
    <ligand>
        <name>ATP</name>
        <dbReference type="ChEBI" id="CHEBI:30616"/>
    </ligand>
</feature>
<keyword evidence="3 8" id="KW-0548">Nucleotidyltransferase</keyword>
<dbReference type="NCBIfam" id="NF000658">
    <property type="entry name" value="PRK00029.1"/>
    <property type="match status" value="1"/>
</dbReference>
<feature type="binding site" evidence="8">
    <location>
        <position position="176"/>
    </location>
    <ligand>
        <name>ATP</name>
        <dbReference type="ChEBI" id="CHEBI:30616"/>
    </ligand>
</feature>
<organism evidence="9 10">
    <name type="scientific">Reyranella humidisoli</name>
    <dbReference type="NCBI Taxonomy" id="2849149"/>
    <lineage>
        <taxon>Bacteria</taxon>
        <taxon>Pseudomonadati</taxon>
        <taxon>Pseudomonadota</taxon>
        <taxon>Alphaproteobacteria</taxon>
        <taxon>Hyphomicrobiales</taxon>
        <taxon>Reyranellaceae</taxon>
        <taxon>Reyranella</taxon>
    </lineage>
</organism>
<evidence type="ECO:0000256" key="6">
    <source>
        <dbReference type="ARBA" id="ARBA00022840"/>
    </source>
</evidence>
<sequence length="495" mass="53982">MDTLPSLPFDNSYARLPERFYARLSPTPVAAPRLVKLNRALALQLGLDPEVLSSPEGVAMLAGNKVAPGSEPIALAYAGHQFGNFVPQLGDGRAILLGEVVDRDGLRRDIQLKGSGPTPFSRSGDGRAAVGPVLREYIVSEAMAALGIPTTRSLAAVTTGEPIWRDGELPGAVLTRVASSHVRVGTFQFFAARRDTEALRLLADHVIARHYPHARDSAEPYRVLFESVIGRQAALVARWLLVGFIHGVMNTDNCSIAGETIDYGPCAFMDAYNPETVFSSIDQQGRYAYAHQPSIAHWNLARFGETLLPLLADDSDKALAIANETLGTFRDRYVAALTGGLRQKLGLSTEEEGDAALAQDLLNAMTEGQADFTLTFRRLGDAAADPAADAEVRRLFANKPEAFEAWLPRWRERLVREPQDGPTRRAAMHLVNPIYIPRNHRVELVLSAAAEREDYAPFEELLAVLAKPYEERPGLEAYAEPAPADGGVYRTFCGT</sequence>
<evidence type="ECO:0000256" key="4">
    <source>
        <dbReference type="ARBA" id="ARBA00022723"/>
    </source>
</evidence>
<dbReference type="EC" id="2.7.7.108" evidence="8"/>
<keyword evidence="7 8" id="KW-0460">Magnesium</keyword>
<comment type="catalytic activity">
    <reaction evidence="8">
        <text>L-seryl-[protein] + UTP = O-(5'-uridylyl)-L-seryl-[protein] + diphosphate</text>
        <dbReference type="Rhea" id="RHEA:64604"/>
        <dbReference type="Rhea" id="RHEA-COMP:9863"/>
        <dbReference type="Rhea" id="RHEA-COMP:16635"/>
        <dbReference type="ChEBI" id="CHEBI:29999"/>
        <dbReference type="ChEBI" id="CHEBI:33019"/>
        <dbReference type="ChEBI" id="CHEBI:46398"/>
        <dbReference type="ChEBI" id="CHEBI:156051"/>
    </reaction>
</comment>
<feature type="binding site" evidence="8">
    <location>
        <position position="113"/>
    </location>
    <ligand>
        <name>ATP</name>
        <dbReference type="ChEBI" id="CHEBI:30616"/>
    </ligand>
</feature>
<comment type="catalytic activity">
    <reaction evidence="8">
        <text>L-tyrosyl-[protein] + UTP = O-(5'-uridylyl)-L-tyrosyl-[protein] + diphosphate</text>
        <dbReference type="Rhea" id="RHEA:83887"/>
        <dbReference type="Rhea" id="RHEA-COMP:10136"/>
        <dbReference type="Rhea" id="RHEA-COMP:20238"/>
        <dbReference type="ChEBI" id="CHEBI:33019"/>
        <dbReference type="ChEBI" id="CHEBI:46398"/>
        <dbReference type="ChEBI" id="CHEBI:46858"/>
        <dbReference type="ChEBI" id="CHEBI:90602"/>
    </reaction>
</comment>
<comment type="cofactor">
    <cofactor evidence="8">
        <name>Mg(2+)</name>
        <dbReference type="ChEBI" id="CHEBI:18420"/>
    </cofactor>
    <cofactor evidence="8">
        <name>Mn(2+)</name>
        <dbReference type="ChEBI" id="CHEBI:29035"/>
    </cofactor>
</comment>
<comment type="catalytic activity">
    <reaction evidence="8">
        <text>L-seryl-[protein] + ATP = 3-O-(5'-adenylyl)-L-seryl-[protein] + diphosphate</text>
        <dbReference type="Rhea" id="RHEA:58120"/>
        <dbReference type="Rhea" id="RHEA-COMP:9863"/>
        <dbReference type="Rhea" id="RHEA-COMP:15073"/>
        <dbReference type="ChEBI" id="CHEBI:29999"/>
        <dbReference type="ChEBI" id="CHEBI:30616"/>
        <dbReference type="ChEBI" id="CHEBI:33019"/>
        <dbReference type="ChEBI" id="CHEBI:142516"/>
        <dbReference type="EC" id="2.7.7.108"/>
    </reaction>
</comment>
<feature type="binding site" evidence="8">
    <location>
        <position position="262"/>
    </location>
    <ligand>
        <name>Mg(2+)</name>
        <dbReference type="ChEBI" id="CHEBI:18420"/>
    </ligand>
</feature>
<feature type="binding site" evidence="8">
    <location>
        <position position="92"/>
    </location>
    <ligand>
        <name>ATP</name>
        <dbReference type="ChEBI" id="CHEBI:30616"/>
    </ligand>
</feature>
<dbReference type="RefSeq" id="WP_216956703.1">
    <property type="nucleotide sequence ID" value="NZ_JAHOPB010000001.1"/>
</dbReference>
<feature type="binding site" evidence="8">
    <location>
        <position position="183"/>
    </location>
    <ligand>
        <name>ATP</name>
        <dbReference type="ChEBI" id="CHEBI:30616"/>
    </ligand>
</feature>
<evidence type="ECO:0000256" key="5">
    <source>
        <dbReference type="ARBA" id="ARBA00022741"/>
    </source>
</evidence>